<sequence length="227" mass="25378">GPVLEPFLVPVVDAHVTLNPLLRPPPDKDEKDPFLQWNMTFPTSYCRRSDDAPRVSWSRGRKSPATHPRLSMLRVVCDRLLPWPIQVHAENPDVGVTCGEVIQAIYECMSKLAGKADFNALPLDRRRLVGEAYRHNRSTSPGVPGGFLGEGLLRLDFLERRCQFGGIVDDPVTLRRLLGMPESAPIMPGMFLLRTAMLYAMTREEVEDQEAAGRTGMEQQAAMQRAA</sequence>
<feature type="domain" description="DUF6699" evidence="1">
    <location>
        <begin position="35"/>
        <end position="169"/>
    </location>
</feature>
<dbReference type="Proteomes" id="UP000054144">
    <property type="component" value="Unassembled WGS sequence"/>
</dbReference>
<feature type="non-terminal residue" evidence="2">
    <location>
        <position position="227"/>
    </location>
</feature>
<name>A0A0D7ACT8_9AGAR</name>
<evidence type="ECO:0000313" key="2">
    <source>
        <dbReference type="EMBL" id="KIY48229.1"/>
    </source>
</evidence>
<dbReference type="AlphaFoldDB" id="A0A0D7ACT8"/>
<dbReference type="InterPro" id="IPR046522">
    <property type="entry name" value="DUF6699"/>
</dbReference>
<dbReference type="OrthoDB" id="3352225at2759"/>
<protein>
    <recommendedName>
        <fullName evidence="1">DUF6699 domain-containing protein</fullName>
    </recommendedName>
</protein>
<organism evidence="2 3">
    <name type="scientific">Fistulina hepatica ATCC 64428</name>
    <dbReference type="NCBI Taxonomy" id="1128425"/>
    <lineage>
        <taxon>Eukaryota</taxon>
        <taxon>Fungi</taxon>
        <taxon>Dikarya</taxon>
        <taxon>Basidiomycota</taxon>
        <taxon>Agaricomycotina</taxon>
        <taxon>Agaricomycetes</taxon>
        <taxon>Agaricomycetidae</taxon>
        <taxon>Agaricales</taxon>
        <taxon>Fistulinaceae</taxon>
        <taxon>Fistulina</taxon>
    </lineage>
</organism>
<evidence type="ECO:0000313" key="3">
    <source>
        <dbReference type="Proteomes" id="UP000054144"/>
    </source>
</evidence>
<dbReference type="Pfam" id="PF20415">
    <property type="entry name" value="DUF6699"/>
    <property type="match status" value="1"/>
</dbReference>
<proteinExistence type="predicted"/>
<keyword evidence="3" id="KW-1185">Reference proteome</keyword>
<reference evidence="2 3" key="1">
    <citation type="journal article" date="2015" name="Fungal Genet. Biol.">
        <title>Evolution of novel wood decay mechanisms in Agaricales revealed by the genome sequences of Fistulina hepatica and Cylindrobasidium torrendii.</title>
        <authorList>
            <person name="Floudas D."/>
            <person name="Held B.W."/>
            <person name="Riley R."/>
            <person name="Nagy L.G."/>
            <person name="Koehler G."/>
            <person name="Ransdell A.S."/>
            <person name="Younus H."/>
            <person name="Chow J."/>
            <person name="Chiniquy J."/>
            <person name="Lipzen A."/>
            <person name="Tritt A."/>
            <person name="Sun H."/>
            <person name="Haridas S."/>
            <person name="LaButti K."/>
            <person name="Ohm R.A."/>
            <person name="Kues U."/>
            <person name="Blanchette R.A."/>
            <person name="Grigoriev I.V."/>
            <person name="Minto R.E."/>
            <person name="Hibbett D.S."/>
        </authorList>
    </citation>
    <scope>NUCLEOTIDE SEQUENCE [LARGE SCALE GENOMIC DNA]</scope>
    <source>
        <strain evidence="2 3">ATCC 64428</strain>
    </source>
</reference>
<accession>A0A0D7ACT8</accession>
<feature type="non-terminal residue" evidence="2">
    <location>
        <position position="1"/>
    </location>
</feature>
<dbReference type="EMBL" id="KN881851">
    <property type="protein sequence ID" value="KIY48229.1"/>
    <property type="molecule type" value="Genomic_DNA"/>
</dbReference>
<evidence type="ECO:0000259" key="1">
    <source>
        <dbReference type="Pfam" id="PF20415"/>
    </source>
</evidence>
<gene>
    <name evidence="2" type="ORF">FISHEDRAFT_7463</name>
</gene>